<evidence type="ECO:0000313" key="3">
    <source>
        <dbReference type="Proteomes" id="UP000241421"/>
    </source>
</evidence>
<dbReference type="Gene3D" id="3.30.450.20">
    <property type="entry name" value="PAS domain"/>
    <property type="match status" value="1"/>
</dbReference>
<dbReference type="PROSITE" id="PS50112">
    <property type="entry name" value="PAS"/>
    <property type="match status" value="1"/>
</dbReference>
<protein>
    <submittedName>
        <fullName evidence="2">PAS domain S-box protein</fullName>
    </submittedName>
</protein>
<dbReference type="AlphaFoldDB" id="A0A2U2HN12"/>
<dbReference type="SUPFAM" id="SSF55785">
    <property type="entry name" value="PYP-like sensor domain (PAS domain)"/>
    <property type="match status" value="1"/>
</dbReference>
<evidence type="ECO:0000313" key="2">
    <source>
        <dbReference type="EMBL" id="PWF48859.1"/>
    </source>
</evidence>
<dbReference type="Pfam" id="PF00989">
    <property type="entry name" value="PAS"/>
    <property type="match status" value="1"/>
</dbReference>
<dbReference type="Proteomes" id="UP000241421">
    <property type="component" value="Unassembled WGS sequence"/>
</dbReference>
<dbReference type="GO" id="GO:0006355">
    <property type="term" value="P:regulation of DNA-templated transcription"/>
    <property type="evidence" value="ECO:0007669"/>
    <property type="project" value="InterPro"/>
</dbReference>
<accession>A0A2U2HN12</accession>
<dbReference type="InterPro" id="IPR000014">
    <property type="entry name" value="PAS"/>
</dbReference>
<gene>
    <name evidence="2" type="ORF">C7C56_009630</name>
</gene>
<sequence length="94" mass="10559">MSDRTLVSVHPDYVTAELYRLMVEGIKECAVFLMDEHGVITVWNKAAEEMKGFTADDAIGSPIDILYTDEDRAKGRPQHNLCMAAKDGFYSEET</sequence>
<comment type="caution">
    <text evidence="2">The sequence shown here is derived from an EMBL/GenBank/DDBJ whole genome shotgun (WGS) entry which is preliminary data.</text>
</comment>
<organism evidence="2 3">
    <name type="scientific">Massilia glaciei</name>
    <dbReference type="NCBI Taxonomy" id="1524097"/>
    <lineage>
        <taxon>Bacteria</taxon>
        <taxon>Pseudomonadati</taxon>
        <taxon>Pseudomonadota</taxon>
        <taxon>Betaproteobacteria</taxon>
        <taxon>Burkholderiales</taxon>
        <taxon>Oxalobacteraceae</taxon>
        <taxon>Telluria group</taxon>
        <taxon>Massilia</taxon>
    </lineage>
</organism>
<dbReference type="InterPro" id="IPR035965">
    <property type="entry name" value="PAS-like_dom_sf"/>
</dbReference>
<evidence type="ECO:0000259" key="1">
    <source>
        <dbReference type="PROSITE" id="PS50112"/>
    </source>
</evidence>
<dbReference type="NCBIfam" id="TIGR00229">
    <property type="entry name" value="sensory_box"/>
    <property type="match status" value="1"/>
</dbReference>
<dbReference type="RefSeq" id="WP_106757222.1">
    <property type="nucleotide sequence ID" value="NZ_PXWF02000130.1"/>
</dbReference>
<dbReference type="EMBL" id="PXWF02000130">
    <property type="protein sequence ID" value="PWF48859.1"/>
    <property type="molecule type" value="Genomic_DNA"/>
</dbReference>
<dbReference type="SMART" id="SM00091">
    <property type="entry name" value="PAS"/>
    <property type="match status" value="1"/>
</dbReference>
<feature type="domain" description="PAS" evidence="1">
    <location>
        <begin position="15"/>
        <end position="70"/>
    </location>
</feature>
<dbReference type="OrthoDB" id="3687827at2"/>
<reference evidence="2 3" key="1">
    <citation type="submission" date="2018-04" db="EMBL/GenBank/DDBJ databases">
        <title>Massilia violaceinigra sp. nov., a novel purple-pigmented bacterium isolated from Tianshan glacier, Xinjiang, China.</title>
        <authorList>
            <person name="Wang H."/>
        </authorList>
    </citation>
    <scope>NUCLEOTIDE SEQUENCE [LARGE SCALE GENOMIC DNA]</scope>
    <source>
        <strain evidence="2 3">B448-2</strain>
    </source>
</reference>
<dbReference type="InterPro" id="IPR013767">
    <property type="entry name" value="PAS_fold"/>
</dbReference>
<keyword evidence="3" id="KW-1185">Reference proteome</keyword>
<proteinExistence type="predicted"/>
<name>A0A2U2HN12_9BURK</name>
<dbReference type="CDD" id="cd00130">
    <property type="entry name" value="PAS"/>
    <property type="match status" value="1"/>
</dbReference>